<evidence type="ECO:0000313" key="1">
    <source>
        <dbReference type="EMBL" id="QBZ57112.1"/>
    </source>
</evidence>
<reference evidence="1 2" key="1">
    <citation type="journal article" date="2019" name="Mol. Biol. Evol.">
        <title>Blast fungal genomes show frequent chromosomal changes, gene gains and losses, and effector gene turnover.</title>
        <authorList>
            <person name="Gomez Luciano L.B."/>
            <person name="Jason Tsai I."/>
            <person name="Chuma I."/>
            <person name="Tosa Y."/>
            <person name="Chen Y.H."/>
            <person name="Li J.Y."/>
            <person name="Li M.Y."/>
            <person name="Jade Lu M.Y."/>
            <person name="Nakayashiki H."/>
            <person name="Li W.H."/>
        </authorList>
    </citation>
    <scope>NUCLEOTIDE SEQUENCE [LARGE SCALE GENOMIC DNA]</scope>
    <source>
        <strain evidence="1">MZ5-1-6</strain>
    </source>
</reference>
<proteinExistence type="predicted"/>
<dbReference type="EMBL" id="CP034205">
    <property type="protein sequence ID" value="QBZ57112.1"/>
    <property type="molecule type" value="Genomic_DNA"/>
</dbReference>
<sequence length="144" mass="15782">MPLHDWEAHITRQGQTSCHGMASWGPGETFRLWDLHNFPFLPEHICIITTPSPLERPEVTIWQQLCRTTVPRRTAGASTALRGGPVALERVKKGPGAKDCPRCGSAIEKTEGCNHMTWRALVASATSAGSVLRRLTLPNCATIT</sequence>
<protein>
    <submittedName>
        <fullName evidence="1">Uncharacterized protein</fullName>
    </submittedName>
</protein>
<dbReference type="SUPFAM" id="SSF57850">
    <property type="entry name" value="RING/U-box"/>
    <property type="match status" value="1"/>
</dbReference>
<evidence type="ECO:0000313" key="2">
    <source>
        <dbReference type="Proteomes" id="UP000294847"/>
    </source>
</evidence>
<gene>
    <name evidence="1" type="ORF">PoMZ_02034</name>
</gene>
<dbReference type="AlphaFoldDB" id="A0A4P7N6A5"/>
<dbReference type="Proteomes" id="UP000294847">
    <property type="component" value="Chromosome 2"/>
</dbReference>
<dbReference type="Gene3D" id="1.20.120.1750">
    <property type="match status" value="1"/>
</dbReference>
<dbReference type="CDD" id="cd20336">
    <property type="entry name" value="Rcat_RBR"/>
    <property type="match status" value="1"/>
</dbReference>
<accession>A0A4P7N6A5</accession>
<organism evidence="1 2">
    <name type="scientific">Pyricularia oryzae</name>
    <name type="common">Rice blast fungus</name>
    <name type="synonym">Magnaporthe oryzae</name>
    <dbReference type="NCBI Taxonomy" id="318829"/>
    <lineage>
        <taxon>Eukaryota</taxon>
        <taxon>Fungi</taxon>
        <taxon>Dikarya</taxon>
        <taxon>Ascomycota</taxon>
        <taxon>Pezizomycotina</taxon>
        <taxon>Sordariomycetes</taxon>
        <taxon>Sordariomycetidae</taxon>
        <taxon>Magnaporthales</taxon>
        <taxon>Pyriculariaceae</taxon>
        <taxon>Pyricularia</taxon>
    </lineage>
</organism>
<name>A0A4P7N6A5_PYROR</name>